<dbReference type="Pfam" id="PF13520">
    <property type="entry name" value="AA_permease_2"/>
    <property type="match status" value="1"/>
</dbReference>
<protein>
    <submittedName>
        <fullName evidence="7">Amino acid/polyamine/organocation transporter (APC superfamily)</fullName>
    </submittedName>
</protein>
<dbReference type="EMBL" id="SHKI01000005">
    <property type="protein sequence ID" value="RZT64426.1"/>
    <property type="molecule type" value="Genomic_DNA"/>
</dbReference>
<keyword evidence="4 6" id="KW-1133">Transmembrane helix</keyword>
<dbReference type="PIRSF" id="PIRSF006060">
    <property type="entry name" value="AA_transporter"/>
    <property type="match status" value="1"/>
</dbReference>
<organism evidence="7 8">
    <name type="scientific">Leucobacter luti</name>
    <dbReference type="NCBI Taxonomy" id="340320"/>
    <lineage>
        <taxon>Bacteria</taxon>
        <taxon>Bacillati</taxon>
        <taxon>Actinomycetota</taxon>
        <taxon>Actinomycetes</taxon>
        <taxon>Micrococcales</taxon>
        <taxon>Microbacteriaceae</taxon>
        <taxon>Leucobacter</taxon>
    </lineage>
</organism>
<dbReference type="GO" id="GO:0022857">
    <property type="term" value="F:transmembrane transporter activity"/>
    <property type="evidence" value="ECO:0007669"/>
    <property type="project" value="InterPro"/>
</dbReference>
<keyword evidence="3 6" id="KW-0812">Transmembrane</keyword>
<dbReference type="Gene3D" id="1.20.1740.10">
    <property type="entry name" value="Amino acid/polyamine transporter I"/>
    <property type="match status" value="1"/>
</dbReference>
<dbReference type="Proteomes" id="UP000291832">
    <property type="component" value="Unassembled WGS sequence"/>
</dbReference>
<evidence type="ECO:0000256" key="4">
    <source>
        <dbReference type="ARBA" id="ARBA00022989"/>
    </source>
</evidence>
<dbReference type="PANTHER" id="PTHR42770:SF7">
    <property type="entry name" value="MEMBRANE PROTEIN"/>
    <property type="match status" value="1"/>
</dbReference>
<comment type="subcellular location">
    <subcellularLocation>
        <location evidence="1">Cell membrane</location>
        <topology evidence="1">Multi-pass membrane protein</topology>
    </subcellularLocation>
</comment>
<feature type="transmembrane region" description="Helical" evidence="6">
    <location>
        <begin position="251"/>
        <end position="271"/>
    </location>
</feature>
<evidence type="ECO:0000256" key="1">
    <source>
        <dbReference type="ARBA" id="ARBA00004651"/>
    </source>
</evidence>
<evidence type="ECO:0000256" key="6">
    <source>
        <dbReference type="SAM" id="Phobius"/>
    </source>
</evidence>
<feature type="transmembrane region" description="Helical" evidence="6">
    <location>
        <begin position="461"/>
        <end position="480"/>
    </location>
</feature>
<evidence type="ECO:0000256" key="2">
    <source>
        <dbReference type="ARBA" id="ARBA00022475"/>
    </source>
</evidence>
<feature type="transmembrane region" description="Helical" evidence="6">
    <location>
        <begin position="210"/>
        <end position="231"/>
    </location>
</feature>
<feature type="transmembrane region" description="Helical" evidence="6">
    <location>
        <begin position="500"/>
        <end position="520"/>
    </location>
</feature>
<keyword evidence="2" id="KW-1003">Cell membrane</keyword>
<gene>
    <name evidence="7" type="ORF">EV139_1843</name>
</gene>
<dbReference type="AlphaFoldDB" id="A0A4Q7TTX9"/>
<feature type="transmembrane region" description="Helical" evidence="6">
    <location>
        <begin position="91"/>
        <end position="110"/>
    </location>
</feature>
<feature type="transmembrane region" description="Helical" evidence="6">
    <location>
        <begin position="398"/>
        <end position="415"/>
    </location>
</feature>
<keyword evidence="5 6" id="KW-0472">Membrane</keyword>
<name>A0A4Q7TTX9_9MICO</name>
<evidence type="ECO:0000256" key="3">
    <source>
        <dbReference type="ARBA" id="ARBA00022692"/>
    </source>
</evidence>
<keyword evidence="8" id="KW-1185">Reference proteome</keyword>
<dbReference type="InterPro" id="IPR050367">
    <property type="entry name" value="APC_superfamily"/>
</dbReference>
<accession>A0A4Q7TTX9</accession>
<feature type="transmembrane region" description="Helical" evidence="6">
    <location>
        <begin position="131"/>
        <end position="160"/>
    </location>
</feature>
<feature type="transmembrane region" description="Helical" evidence="6">
    <location>
        <begin position="292"/>
        <end position="319"/>
    </location>
</feature>
<dbReference type="InterPro" id="IPR002293">
    <property type="entry name" value="AA/rel_permease1"/>
</dbReference>
<proteinExistence type="predicted"/>
<feature type="transmembrane region" description="Helical" evidence="6">
    <location>
        <begin position="339"/>
        <end position="363"/>
    </location>
</feature>
<dbReference type="GO" id="GO:0005886">
    <property type="term" value="C:plasma membrane"/>
    <property type="evidence" value="ECO:0007669"/>
    <property type="project" value="UniProtKB-SubCell"/>
</dbReference>
<evidence type="ECO:0000256" key="5">
    <source>
        <dbReference type="ARBA" id="ARBA00023136"/>
    </source>
</evidence>
<comment type="caution">
    <text evidence="7">The sequence shown here is derived from an EMBL/GenBank/DDBJ whole genome shotgun (WGS) entry which is preliminary data.</text>
</comment>
<evidence type="ECO:0000313" key="7">
    <source>
        <dbReference type="EMBL" id="RZT64426.1"/>
    </source>
</evidence>
<feature type="transmembrane region" description="Helical" evidence="6">
    <location>
        <begin position="427"/>
        <end position="449"/>
    </location>
</feature>
<sequence>MDSSAESPVADDAQHLAPESTVVMAKYDLNAPEPRTRTLDSVTGISKKGLPSGTVGVMGALVIGLSVCAPAYTLTAAVGPAAAEVGYQTPAIFLMGFIPMLLVALGYRALNSAMPDSGTSFTWATRAFGPWVGWMAGWGLIAATVLVLSNLAGIAVEFLFQSISIIADNPAIAEISDNKFINILVCLCFMAVATFISYRGMTSTKIFQYITVIFQMAIMVWFIVAMFVGAGDPANEAGRMPELSWFNPLEVDSFSAFAAGIAVSIFVYWGWDTVLTMGEETKPSKGRLSTESKAAMILVFILVVLYVGTAAATVAYAGLGDTGTGLNNPSIAENVFAALAHPVMGPAAILLSLAILVSAMASINSTAISPARTLLAMSHYGALPPAIKKIHPKYKSPYVALLLSSVVASVFYAIMRFISEDVLWDTITALGMMVCFYYGITALASPWYFRRTAFKEGFGAVMSKFVFPGLGGILLLIVFVQTTVDSMDPAFGSGSNVGGIGLVGIIGVVVLGLGVVLMILQSRSTPGFFRGEVLAKADAESDTSAMPVFDDGLGS</sequence>
<feature type="transmembrane region" description="Helical" evidence="6">
    <location>
        <begin position="180"/>
        <end position="198"/>
    </location>
</feature>
<feature type="transmembrane region" description="Helical" evidence="6">
    <location>
        <begin position="55"/>
        <end position="79"/>
    </location>
</feature>
<evidence type="ECO:0000313" key="8">
    <source>
        <dbReference type="Proteomes" id="UP000291832"/>
    </source>
</evidence>
<dbReference type="PANTHER" id="PTHR42770">
    <property type="entry name" value="AMINO ACID TRANSPORTER-RELATED"/>
    <property type="match status" value="1"/>
</dbReference>
<reference evidence="7 8" key="1">
    <citation type="journal article" date="2015" name="Stand. Genomic Sci.">
        <title>Genomic Encyclopedia of Bacterial and Archaeal Type Strains, Phase III: the genomes of soil and plant-associated and newly described type strains.</title>
        <authorList>
            <person name="Whitman W.B."/>
            <person name="Woyke T."/>
            <person name="Klenk H.P."/>
            <person name="Zhou Y."/>
            <person name="Lilburn T.G."/>
            <person name="Beck B.J."/>
            <person name="De Vos P."/>
            <person name="Vandamme P."/>
            <person name="Eisen J.A."/>
            <person name="Garrity G."/>
            <person name="Hugenholtz P."/>
            <person name="Kyrpides N.C."/>
        </authorList>
    </citation>
    <scope>NUCLEOTIDE SEQUENCE [LARGE SCALE GENOMIC DNA]</scope>
    <source>
        <strain evidence="7 8">RF6</strain>
    </source>
</reference>